<evidence type="ECO:0000313" key="3">
    <source>
        <dbReference type="EMBL" id="KXB56382.1"/>
    </source>
</evidence>
<dbReference type="InterPro" id="IPR051047">
    <property type="entry name" value="AccD/PCCB"/>
</dbReference>
<protein>
    <submittedName>
        <fullName evidence="3">Methylmalonyl-CoA carboxyltransferase 12S subunit family protein</fullName>
    </submittedName>
</protein>
<keyword evidence="4" id="KW-1185">Reference proteome</keyword>
<dbReference type="SUPFAM" id="SSF52096">
    <property type="entry name" value="ClpP/crotonase"/>
    <property type="match status" value="2"/>
</dbReference>
<proteinExistence type="predicted"/>
<dbReference type="InterPro" id="IPR011763">
    <property type="entry name" value="COA_CT_C"/>
</dbReference>
<name>A0A133ZLT5_9FIRM</name>
<dbReference type="GO" id="GO:0004658">
    <property type="term" value="F:propionyl-CoA carboxylase activity"/>
    <property type="evidence" value="ECO:0007669"/>
    <property type="project" value="TreeGrafter"/>
</dbReference>
<comment type="caution">
    <text evidence="3">The sequence shown here is derived from an EMBL/GenBank/DDBJ whole genome shotgun (WGS) entry which is preliminary data.</text>
</comment>
<evidence type="ECO:0000313" key="4">
    <source>
        <dbReference type="Proteomes" id="UP000070394"/>
    </source>
</evidence>
<dbReference type="InterPro" id="IPR034733">
    <property type="entry name" value="AcCoA_carboxyl_beta"/>
</dbReference>
<reference evidence="4" key="1">
    <citation type="submission" date="2016-01" db="EMBL/GenBank/DDBJ databases">
        <authorList>
            <person name="Mitreva M."/>
            <person name="Pepin K.H."/>
            <person name="Mihindukulasuriya K.A."/>
            <person name="Fulton R."/>
            <person name="Fronick C."/>
            <person name="O'Laughlin M."/>
            <person name="Miner T."/>
            <person name="Herter B."/>
            <person name="Rosa B.A."/>
            <person name="Cordes M."/>
            <person name="Tomlinson C."/>
            <person name="Wollam A."/>
            <person name="Palsikar V.B."/>
            <person name="Mardis E.R."/>
            <person name="Wilson R.K."/>
        </authorList>
    </citation>
    <scope>NUCLEOTIDE SEQUENCE [LARGE SCALE GENOMIC DNA]</scope>
    <source>
        <strain evidence="4">DNF00896</strain>
    </source>
</reference>
<dbReference type="RefSeq" id="WP_060931570.1">
    <property type="nucleotide sequence ID" value="NZ_KQ959836.1"/>
</dbReference>
<dbReference type="PROSITE" id="PS50980">
    <property type="entry name" value="COA_CT_NTER"/>
    <property type="match status" value="1"/>
</dbReference>
<dbReference type="PROSITE" id="PS50989">
    <property type="entry name" value="COA_CT_CTER"/>
    <property type="match status" value="1"/>
</dbReference>
<organism evidence="3 4">
    <name type="scientific">Lachnoanaerobaculum saburreum</name>
    <dbReference type="NCBI Taxonomy" id="467210"/>
    <lineage>
        <taxon>Bacteria</taxon>
        <taxon>Bacillati</taxon>
        <taxon>Bacillota</taxon>
        <taxon>Clostridia</taxon>
        <taxon>Lachnospirales</taxon>
        <taxon>Lachnospiraceae</taxon>
        <taxon>Lachnoanaerobaculum</taxon>
    </lineage>
</organism>
<dbReference type="OrthoDB" id="9803706at2"/>
<evidence type="ECO:0000259" key="1">
    <source>
        <dbReference type="PROSITE" id="PS50980"/>
    </source>
</evidence>
<dbReference type="InterPro" id="IPR011762">
    <property type="entry name" value="COA_CT_N"/>
</dbReference>
<dbReference type="GO" id="GO:0016740">
    <property type="term" value="F:transferase activity"/>
    <property type="evidence" value="ECO:0007669"/>
    <property type="project" value="UniProtKB-KW"/>
</dbReference>
<dbReference type="Gene3D" id="3.90.226.10">
    <property type="entry name" value="2-enoyl-CoA Hydratase, Chain A, domain 1"/>
    <property type="match status" value="2"/>
</dbReference>
<dbReference type="Proteomes" id="UP000070394">
    <property type="component" value="Unassembled WGS sequence"/>
</dbReference>
<keyword evidence="3" id="KW-0808">Transferase</keyword>
<dbReference type="GO" id="GO:0009317">
    <property type="term" value="C:acetyl-CoA carboxylase complex"/>
    <property type="evidence" value="ECO:0007669"/>
    <property type="project" value="TreeGrafter"/>
</dbReference>
<dbReference type="EMBL" id="LSDA01000102">
    <property type="protein sequence ID" value="KXB56382.1"/>
    <property type="molecule type" value="Genomic_DNA"/>
</dbReference>
<dbReference type="PANTHER" id="PTHR43842">
    <property type="entry name" value="PROPIONYL-COA CARBOXYLASE BETA CHAIN"/>
    <property type="match status" value="1"/>
</dbReference>
<accession>A0A133ZLT5</accession>
<gene>
    <name evidence="3" type="ORF">HMPREF1866_01890</name>
</gene>
<feature type="domain" description="CoA carboxyltransferase N-terminal" evidence="1">
    <location>
        <begin position="1"/>
        <end position="233"/>
    </location>
</feature>
<dbReference type="PANTHER" id="PTHR43842:SF2">
    <property type="entry name" value="PROPIONYL-COA CARBOXYLASE BETA CHAIN, MITOCHONDRIAL"/>
    <property type="match status" value="1"/>
</dbReference>
<dbReference type="Pfam" id="PF01039">
    <property type="entry name" value="Carboxyl_trans"/>
    <property type="match status" value="1"/>
</dbReference>
<dbReference type="InterPro" id="IPR029045">
    <property type="entry name" value="ClpP/crotonase-like_dom_sf"/>
</dbReference>
<sequence length="483" mass="52786">MAQTGVLPMKRIEELLDTGSFVEIGSYISARNTDFNLSHKDTPKDGVYTGYGTIDSKLVYIYSQDAAVLGGSIGEMHEKKIVSLYDMAMKMGAPVIGLIDCAGLRLEESFDALDAFGQIYAAQTKASGVIPQIQAVFGLSGGGMALSNGLSDFVFMEQDKARVFVNSPNAIDNNSQDKNDYSSAKFQSEATALIDFIGNESEILSGIRELISILPANNEDDMSYIECNDDLNRVTPELEASIKDSAVAAKIISDSFYLLEVKKNFAKDMFTGFIRLNGNTVGVVANRRALFDEKGETLQEFDNVLSHQGADKAAEFINFCDAFNIPLLTLVDVKGYRATKCTEKRIPKAGARLTYAYANATVPKVSLIVGDAIGSASLSMNSKSIGADMVFAWESAKMGMMNASEAVKIMYSKEIDASDDAVATIEEKTKEYENLQNSVVYAARRGYVDDIITVADTRKRILAAFEMLFTKKEENPYKKHGSF</sequence>
<evidence type="ECO:0000259" key="2">
    <source>
        <dbReference type="PROSITE" id="PS50989"/>
    </source>
</evidence>
<dbReference type="STRING" id="467210.HMPREF1866_01890"/>
<dbReference type="PATRIC" id="fig|467210.3.peg.1871"/>
<dbReference type="AlphaFoldDB" id="A0A133ZLT5"/>
<feature type="domain" description="CoA carboxyltransferase C-terminal" evidence="2">
    <location>
        <begin position="202"/>
        <end position="474"/>
    </location>
</feature>